<dbReference type="PANTHER" id="PTHR23502:SF30">
    <property type="entry name" value="TRANSPORTER, PUTATIVE (AFU_ORTHOLOGUE AFUA_8G04702)-RELATED"/>
    <property type="match status" value="1"/>
</dbReference>
<evidence type="ECO:0000313" key="8">
    <source>
        <dbReference type="EMBL" id="CEO51688.1"/>
    </source>
</evidence>
<gene>
    <name evidence="8" type="ORF">BN869_000007746_1</name>
</gene>
<keyword evidence="4 6" id="KW-0472">Membrane</keyword>
<dbReference type="PANTHER" id="PTHR23502">
    <property type="entry name" value="MAJOR FACILITATOR SUPERFAMILY"/>
    <property type="match status" value="1"/>
</dbReference>
<dbReference type="EMBL" id="CDPU01000024">
    <property type="protein sequence ID" value="CEO51688.1"/>
    <property type="molecule type" value="Genomic_DNA"/>
</dbReference>
<feature type="transmembrane region" description="Helical" evidence="6">
    <location>
        <begin position="85"/>
        <end position="107"/>
    </location>
</feature>
<feature type="transmembrane region" description="Helical" evidence="6">
    <location>
        <begin position="500"/>
        <end position="523"/>
    </location>
</feature>
<dbReference type="Pfam" id="PF07690">
    <property type="entry name" value="MFS_1"/>
    <property type="match status" value="1"/>
</dbReference>
<evidence type="ECO:0000256" key="3">
    <source>
        <dbReference type="ARBA" id="ARBA00022989"/>
    </source>
</evidence>
<feature type="transmembrane region" description="Helical" evidence="6">
    <location>
        <begin position="54"/>
        <end position="79"/>
    </location>
</feature>
<evidence type="ECO:0000256" key="5">
    <source>
        <dbReference type="SAM" id="MobiDB-lite"/>
    </source>
</evidence>
<feature type="transmembrane region" description="Helical" evidence="6">
    <location>
        <begin position="407"/>
        <end position="426"/>
    </location>
</feature>
<evidence type="ECO:0000256" key="4">
    <source>
        <dbReference type="ARBA" id="ARBA00023136"/>
    </source>
</evidence>
<evidence type="ECO:0000256" key="6">
    <source>
        <dbReference type="SAM" id="Phobius"/>
    </source>
</evidence>
<dbReference type="GO" id="GO:0005886">
    <property type="term" value="C:plasma membrane"/>
    <property type="evidence" value="ECO:0007669"/>
    <property type="project" value="TreeGrafter"/>
</dbReference>
<feature type="transmembrane region" description="Helical" evidence="6">
    <location>
        <begin position="315"/>
        <end position="343"/>
    </location>
</feature>
<accession>A0A0B7K2R3</accession>
<feature type="transmembrane region" description="Helical" evidence="6">
    <location>
        <begin position="119"/>
        <end position="137"/>
    </location>
</feature>
<organism evidence="8">
    <name type="scientific">Bionectria ochroleuca</name>
    <name type="common">Gliocladium roseum</name>
    <dbReference type="NCBI Taxonomy" id="29856"/>
    <lineage>
        <taxon>Eukaryota</taxon>
        <taxon>Fungi</taxon>
        <taxon>Dikarya</taxon>
        <taxon>Ascomycota</taxon>
        <taxon>Pezizomycotina</taxon>
        <taxon>Sordariomycetes</taxon>
        <taxon>Hypocreomycetidae</taxon>
        <taxon>Hypocreales</taxon>
        <taxon>Bionectriaceae</taxon>
        <taxon>Clonostachys</taxon>
    </lineage>
</organism>
<comment type="subcellular location">
    <subcellularLocation>
        <location evidence="1">Membrane</location>
        <topology evidence="1">Multi-pass membrane protein</topology>
    </subcellularLocation>
</comment>
<dbReference type="PROSITE" id="PS50850">
    <property type="entry name" value="MFS"/>
    <property type="match status" value="1"/>
</dbReference>
<dbReference type="GO" id="GO:0022857">
    <property type="term" value="F:transmembrane transporter activity"/>
    <property type="evidence" value="ECO:0007669"/>
    <property type="project" value="InterPro"/>
</dbReference>
<name>A0A0B7K2R3_BIOOC</name>
<evidence type="ECO:0000259" key="7">
    <source>
        <dbReference type="PROSITE" id="PS50850"/>
    </source>
</evidence>
<evidence type="ECO:0000256" key="2">
    <source>
        <dbReference type="ARBA" id="ARBA00022692"/>
    </source>
</evidence>
<keyword evidence="3 6" id="KW-1133">Transmembrane helix</keyword>
<sequence length="546" mass="60079">MTSPAIPGTVQLVDVGHVLSAQHGKEDSDIVLIPQPSNKVNDPLNWSHRRKTTAIFWAMTWCVLAAAIISGLSPAYIMISEDTGISIADLSTANGVFYLFLGWGTLITQQLALSYGRRPVLVASSVLTTFVTLWSAYVRSQGEFYVNRIVLGIVSSPMETLIEVIIGDIYFTHERGFFMGVYSWMLWCGAFICPVITGFIAESLGWRWIQYILTFVSAFMSITTFLFFEETMFYRGVIQTEIVGIQDHVQSVVVDGSTVEKGSSDPKAPASSLPDSHSETAGPATSEPENERTYMQKLALWGYRNPKQPSQLKRFFMPFILLQFPGVVFAGLLVGSILAWYNVVGGSLALILSGPPYNFVSNVVGLFYLANAIGVTIGCIISSFASDRLALWMAKRNGGVMEPEHRLWLCLIGLLAHPAGCLLYGLGAFNQIHWAGIAVGLCLISITLPLGSVLAFTYILDTYPEVAGEGLVSSILIRNLLGFAFGYAVVPMIQNLNLKYAFVLISILGILLWSLCLLMIMVGKYFRRITAQRYWNLLAKHGGESH</sequence>
<evidence type="ECO:0000256" key="1">
    <source>
        <dbReference type="ARBA" id="ARBA00004141"/>
    </source>
</evidence>
<keyword evidence="2 6" id="KW-0812">Transmembrane</keyword>
<dbReference type="InterPro" id="IPR036259">
    <property type="entry name" value="MFS_trans_sf"/>
</dbReference>
<protein>
    <recommendedName>
        <fullName evidence="7">Major facilitator superfamily (MFS) profile domain-containing protein</fullName>
    </recommendedName>
</protein>
<dbReference type="InterPro" id="IPR011701">
    <property type="entry name" value="MFS"/>
</dbReference>
<feature type="transmembrane region" description="Helical" evidence="6">
    <location>
        <begin position="432"/>
        <end position="459"/>
    </location>
</feature>
<reference evidence="8" key="1">
    <citation type="submission" date="2015-01" db="EMBL/GenBank/DDBJ databases">
        <authorList>
            <person name="Durling Mikael"/>
        </authorList>
    </citation>
    <scope>NUCLEOTIDE SEQUENCE</scope>
</reference>
<feature type="region of interest" description="Disordered" evidence="5">
    <location>
        <begin position="258"/>
        <end position="290"/>
    </location>
</feature>
<dbReference type="SUPFAM" id="SSF103473">
    <property type="entry name" value="MFS general substrate transporter"/>
    <property type="match status" value="1"/>
</dbReference>
<dbReference type="Gene3D" id="1.20.1250.20">
    <property type="entry name" value="MFS general substrate transporter like domains"/>
    <property type="match status" value="1"/>
</dbReference>
<dbReference type="InterPro" id="IPR020846">
    <property type="entry name" value="MFS_dom"/>
</dbReference>
<proteinExistence type="predicted"/>
<feature type="transmembrane region" description="Helical" evidence="6">
    <location>
        <begin position="208"/>
        <end position="228"/>
    </location>
</feature>
<feature type="domain" description="Major facilitator superfamily (MFS) profile" evidence="7">
    <location>
        <begin position="54"/>
        <end position="524"/>
    </location>
</feature>
<feature type="transmembrane region" description="Helical" evidence="6">
    <location>
        <begin position="149"/>
        <end position="172"/>
    </location>
</feature>
<dbReference type="AlphaFoldDB" id="A0A0B7K2R3"/>
<feature type="transmembrane region" description="Helical" evidence="6">
    <location>
        <begin position="363"/>
        <end position="386"/>
    </location>
</feature>
<feature type="transmembrane region" description="Helical" evidence="6">
    <location>
        <begin position="184"/>
        <end position="202"/>
    </location>
</feature>
<feature type="transmembrane region" description="Helical" evidence="6">
    <location>
        <begin position="471"/>
        <end position="494"/>
    </location>
</feature>